<dbReference type="Pfam" id="PF00515">
    <property type="entry name" value="TPR_1"/>
    <property type="match status" value="1"/>
</dbReference>
<dbReference type="SMART" id="SM00028">
    <property type="entry name" value="TPR"/>
    <property type="match status" value="4"/>
</dbReference>
<dbReference type="EMBL" id="DWZD01000029">
    <property type="protein sequence ID" value="HJA78811.1"/>
    <property type="molecule type" value="Genomic_DNA"/>
</dbReference>
<dbReference type="Gene3D" id="1.25.40.10">
    <property type="entry name" value="Tetratricopeptide repeat domain"/>
    <property type="match status" value="1"/>
</dbReference>
<evidence type="ECO:0000256" key="1">
    <source>
        <dbReference type="PROSITE-ProRule" id="PRU00339"/>
    </source>
</evidence>
<feature type="repeat" description="TPR" evidence="1">
    <location>
        <begin position="7"/>
        <end position="40"/>
    </location>
</feature>
<dbReference type="InterPro" id="IPR011990">
    <property type="entry name" value="TPR-like_helical_dom_sf"/>
</dbReference>
<sequence>MENQLDYDVNKELGECYLLMQDYGKAEEYYRKAVTSNPQLSAPYMGLATVAVQRGELDNALVLYRKAASVEPDSKAYCGIGLVLMEQGKAQEAFDAFAQSLDMAKDGIVALNGMLRTAYAAGCVDKVVPYLEAAIAADVQPEALRITLAGCLIHLDRKDEARALLEKVLADNPQSDSARSLLDTLRA</sequence>
<proteinExistence type="predicted"/>
<dbReference type="PROSITE" id="PS50005">
    <property type="entry name" value="TPR"/>
    <property type="match status" value="2"/>
</dbReference>
<reference evidence="2" key="2">
    <citation type="submission" date="2021-04" db="EMBL/GenBank/DDBJ databases">
        <authorList>
            <person name="Gilroy R."/>
        </authorList>
    </citation>
    <scope>NUCLEOTIDE SEQUENCE</scope>
    <source>
        <strain evidence="2">5032</strain>
    </source>
</reference>
<reference evidence="2" key="1">
    <citation type="journal article" date="2021" name="PeerJ">
        <title>Extensive microbial diversity within the chicken gut microbiome revealed by metagenomics and culture.</title>
        <authorList>
            <person name="Gilroy R."/>
            <person name="Ravi A."/>
            <person name="Getino M."/>
            <person name="Pursley I."/>
            <person name="Horton D.L."/>
            <person name="Alikhan N.F."/>
            <person name="Baker D."/>
            <person name="Gharbi K."/>
            <person name="Hall N."/>
            <person name="Watson M."/>
            <person name="Adriaenssens E.M."/>
            <person name="Foster-Nyarko E."/>
            <person name="Jarju S."/>
            <person name="Secka A."/>
            <person name="Antonio M."/>
            <person name="Oren A."/>
            <person name="Chaudhuri R.R."/>
            <person name="La Ragione R."/>
            <person name="Hildebrand F."/>
            <person name="Pallen M.J."/>
        </authorList>
    </citation>
    <scope>NUCLEOTIDE SEQUENCE</scope>
    <source>
        <strain evidence="2">5032</strain>
    </source>
</reference>
<name>A0A9D2KRW1_9BACT</name>
<protein>
    <submittedName>
        <fullName evidence="2">Tetratricopeptide repeat protein</fullName>
    </submittedName>
</protein>
<dbReference type="PANTHER" id="PTHR12558">
    <property type="entry name" value="CELL DIVISION CYCLE 16,23,27"/>
    <property type="match status" value="1"/>
</dbReference>
<evidence type="ECO:0000313" key="2">
    <source>
        <dbReference type="EMBL" id="HJA78811.1"/>
    </source>
</evidence>
<dbReference type="PANTHER" id="PTHR12558:SF13">
    <property type="entry name" value="CELL DIVISION CYCLE PROTEIN 27 HOMOLOG"/>
    <property type="match status" value="1"/>
</dbReference>
<dbReference type="InterPro" id="IPR019734">
    <property type="entry name" value="TPR_rpt"/>
</dbReference>
<dbReference type="AlphaFoldDB" id="A0A9D2KRW1"/>
<dbReference type="Proteomes" id="UP000823821">
    <property type="component" value="Unassembled WGS sequence"/>
</dbReference>
<dbReference type="SUPFAM" id="SSF48452">
    <property type="entry name" value="TPR-like"/>
    <property type="match status" value="1"/>
</dbReference>
<comment type="caution">
    <text evidence="2">The sequence shown here is derived from an EMBL/GenBank/DDBJ whole genome shotgun (WGS) entry which is preliminary data.</text>
</comment>
<organism evidence="2 3">
    <name type="scientific">Candidatus Desulfovibrio intestinavium</name>
    <dbReference type="NCBI Taxonomy" id="2838534"/>
    <lineage>
        <taxon>Bacteria</taxon>
        <taxon>Pseudomonadati</taxon>
        <taxon>Thermodesulfobacteriota</taxon>
        <taxon>Desulfovibrionia</taxon>
        <taxon>Desulfovibrionales</taxon>
        <taxon>Desulfovibrionaceae</taxon>
        <taxon>Desulfovibrio</taxon>
    </lineage>
</organism>
<dbReference type="Pfam" id="PF14559">
    <property type="entry name" value="TPR_19"/>
    <property type="match status" value="1"/>
</dbReference>
<gene>
    <name evidence="2" type="ORF">H9784_04460</name>
</gene>
<dbReference type="Pfam" id="PF13432">
    <property type="entry name" value="TPR_16"/>
    <property type="match status" value="1"/>
</dbReference>
<accession>A0A9D2KRW1</accession>
<feature type="repeat" description="TPR" evidence="1">
    <location>
        <begin position="41"/>
        <end position="74"/>
    </location>
</feature>
<keyword evidence="1" id="KW-0802">TPR repeat</keyword>
<evidence type="ECO:0000313" key="3">
    <source>
        <dbReference type="Proteomes" id="UP000823821"/>
    </source>
</evidence>